<dbReference type="PANTHER" id="PTHR36926:SF1">
    <property type="entry name" value="COLICIN V PRODUCTION PROTEIN"/>
    <property type="match status" value="1"/>
</dbReference>
<dbReference type="Pfam" id="PF02674">
    <property type="entry name" value="Colicin_V"/>
    <property type="match status" value="1"/>
</dbReference>
<gene>
    <name evidence="6" type="ORF">IFO71_16385</name>
</gene>
<evidence type="ECO:0000256" key="5">
    <source>
        <dbReference type="SAM" id="Phobius"/>
    </source>
</evidence>
<accession>A0AAW3ZT35</accession>
<evidence type="ECO:0000256" key="1">
    <source>
        <dbReference type="ARBA" id="ARBA00004141"/>
    </source>
</evidence>
<comment type="subcellular location">
    <subcellularLocation>
        <location evidence="1">Membrane</location>
        <topology evidence="1">Multi-pass membrane protein</topology>
    </subcellularLocation>
</comment>
<keyword evidence="7" id="KW-1185">Reference proteome</keyword>
<evidence type="ECO:0000313" key="7">
    <source>
        <dbReference type="Proteomes" id="UP000613768"/>
    </source>
</evidence>
<keyword evidence="4 5" id="KW-0472">Membrane</keyword>
<dbReference type="GO" id="GO:0016020">
    <property type="term" value="C:membrane"/>
    <property type="evidence" value="ECO:0007669"/>
    <property type="project" value="UniProtKB-SubCell"/>
</dbReference>
<dbReference type="Proteomes" id="UP000613768">
    <property type="component" value="Unassembled WGS sequence"/>
</dbReference>
<sequence>MPWLDIILLGALLVSALLGLWRGLIVEVMSLLSWAAAFIMAVLFGAQLEPMLSGVIEAAGLRTAVAHIGIFLLTLVAGGALTWLLSRLIEKTGLSGTDRMLGLGFGLLRGAAFGIACVLVLGLTPVPQSPAWSQSTMVGVLMPGAEWLRQQLPSSVAERVSWQAQAAEEVPEVETGRQN</sequence>
<dbReference type="InterPro" id="IPR003825">
    <property type="entry name" value="Colicin-V_CvpA"/>
</dbReference>
<dbReference type="PANTHER" id="PTHR36926">
    <property type="entry name" value="COLICIN V PRODUCTION PROTEIN"/>
    <property type="match status" value="1"/>
</dbReference>
<dbReference type="AlphaFoldDB" id="A0AAW3ZT35"/>
<protein>
    <submittedName>
        <fullName evidence="6">CvpA family protein</fullName>
    </submittedName>
</protein>
<evidence type="ECO:0000256" key="2">
    <source>
        <dbReference type="ARBA" id="ARBA00022692"/>
    </source>
</evidence>
<keyword evidence="3 5" id="KW-1133">Transmembrane helix</keyword>
<organism evidence="6 7">
    <name type="scientific">Pseudomarimonas arenosa</name>
    <dbReference type="NCBI Taxonomy" id="2774145"/>
    <lineage>
        <taxon>Bacteria</taxon>
        <taxon>Pseudomonadati</taxon>
        <taxon>Pseudomonadota</taxon>
        <taxon>Gammaproteobacteria</taxon>
        <taxon>Lysobacterales</taxon>
        <taxon>Lysobacteraceae</taxon>
        <taxon>Pseudomarimonas</taxon>
    </lineage>
</organism>
<evidence type="ECO:0000256" key="3">
    <source>
        <dbReference type="ARBA" id="ARBA00022989"/>
    </source>
</evidence>
<feature type="transmembrane region" description="Helical" evidence="5">
    <location>
        <begin position="68"/>
        <end position="89"/>
    </location>
</feature>
<feature type="transmembrane region" description="Helical" evidence="5">
    <location>
        <begin position="6"/>
        <end position="24"/>
    </location>
</feature>
<keyword evidence="2 5" id="KW-0812">Transmembrane</keyword>
<dbReference type="GO" id="GO:0009403">
    <property type="term" value="P:toxin biosynthetic process"/>
    <property type="evidence" value="ECO:0007669"/>
    <property type="project" value="InterPro"/>
</dbReference>
<evidence type="ECO:0000256" key="4">
    <source>
        <dbReference type="ARBA" id="ARBA00023136"/>
    </source>
</evidence>
<comment type="caution">
    <text evidence="6">The sequence shown here is derived from an EMBL/GenBank/DDBJ whole genome shotgun (WGS) entry which is preliminary data.</text>
</comment>
<dbReference type="EMBL" id="JACYTR010000048">
    <property type="protein sequence ID" value="MBD8527321.1"/>
    <property type="molecule type" value="Genomic_DNA"/>
</dbReference>
<dbReference type="RefSeq" id="WP_192030742.1">
    <property type="nucleotide sequence ID" value="NZ_JACYTR010000048.1"/>
</dbReference>
<evidence type="ECO:0000313" key="6">
    <source>
        <dbReference type="EMBL" id="MBD8527321.1"/>
    </source>
</evidence>
<name>A0AAW3ZT35_9GAMM</name>
<dbReference type="InterPro" id="IPR052719">
    <property type="entry name" value="CvpA-like"/>
</dbReference>
<reference evidence="6 7" key="1">
    <citation type="submission" date="2020-09" db="EMBL/GenBank/DDBJ databases">
        <title>Pseudoxanthomonas sp. CAU 1598 isolated from sand of Yaerae Beach.</title>
        <authorList>
            <person name="Kim W."/>
        </authorList>
    </citation>
    <scope>NUCLEOTIDE SEQUENCE [LARGE SCALE GENOMIC DNA]</scope>
    <source>
        <strain evidence="6 7">CAU 1598</strain>
    </source>
</reference>
<feature type="transmembrane region" description="Helical" evidence="5">
    <location>
        <begin position="101"/>
        <end position="123"/>
    </location>
</feature>
<proteinExistence type="predicted"/>
<feature type="transmembrane region" description="Helical" evidence="5">
    <location>
        <begin position="31"/>
        <end position="48"/>
    </location>
</feature>